<comment type="caution">
    <text evidence="3">The sequence shown here is derived from an EMBL/GenBank/DDBJ whole genome shotgun (WGS) entry which is preliminary data.</text>
</comment>
<dbReference type="RefSeq" id="WP_116235410.1">
    <property type="nucleotide sequence ID" value="NZ_QRDP01000004.1"/>
</dbReference>
<name>A0A3D9FDP3_9SPHN</name>
<keyword evidence="1" id="KW-0732">Signal</keyword>
<dbReference type="OrthoDB" id="4760806at2"/>
<dbReference type="Pfam" id="PF13739">
    <property type="entry name" value="PdaC"/>
    <property type="match status" value="1"/>
</dbReference>
<keyword evidence="4" id="KW-1185">Reference proteome</keyword>
<organism evidence="3 4">
    <name type="scientific">Parasphingopyxis lamellibrachiae</name>
    <dbReference type="NCBI Taxonomy" id="680125"/>
    <lineage>
        <taxon>Bacteria</taxon>
        <taxon>Pseudomonadati</taxon>
        <taxon>Pseudomonadota</taxon>
        <taxon>Alphaproteobacteria</taxon>
        <taxon>Sphingomonadales</taxon>
        <taxon>Sphingomonadaceae</taxon>
        <taxon>Parasphingopyxis</taxon>
    </lineage>
</organism>
<evidence type="ECO:0000313" key="4">
    <source>
        <dbReference type="Proteomes" id="UP000256310"/>
    </source>
</evidence>
<evidence type="ECO:0000256" key="1">
    <source>
        <dbReference type="SAM" id="SignalP"/>
    </source>
</evidence>
<dbReference type="Gene3D" id="3.30.565.40">
    <property type="entry name" value="Fervidobacterium nodosum Rt17-B1 like"/>
    <property type="match status" value="1"/>
</dbReference>
<feature type="signal peptide" evidence="1">
    <location>
        <begin position="1"/>
        <end position="23"/>
    </location>
</feature>
<proteinExistence type="predicted"/>
<evidence type="ECO:0000259" key="2">
    <source>
        <dbReference type="Pfam" id="PF13739"/>
    </source>
</evidence>
<dbReference type="InterPro" id="IPR025303">
    <property type="entry name" value="PdaC"/>
</dbReference>
<protein>
    <submittedName>
        <fullName evidence="3">Uncharacterized protein DUF4163</fullName>
    </submittedName>
</protein>
<dbReference type="AlphaFoldDB" id="A0A3D9FDP3"/>
<dbReference type="Proteomes" id="UP000256310">
    <property type="component" value="Unassembled WGS sequence"/>
</dbReference>
<sequence length="247" mass="26357">MKAQNNRLRGALLGMLAIGLTIAAAFPAAPGSAQQTEAEDGGFTFTIPTLPDSAPLLQNQLESLRDRARSDYDRGRAELAELQSAAASAYQHSQQWTVTGRTDALIGLDSETFSYTGGAHGNTAFDALIWDVAGDRPIGILGLFANRYHGLSMIDQPFCTALRDQQRERMGDIAEDDLWADCPSLDQVAIAPTGGDGVSFTGFRVRVPPYIAGPYSAGSFDVDVPVTAEMIDALKPAYRESFALPGG</sequence>
<feature type="chain" id="PRO_5017590116" evidence="1">
    <location>
        <begin position="24"/>
        <end position="247"/>
    </location>
</feature>
<reference evidence="3 4" key="1">
    <citation type="submission" date="2018-07" db="EMBL/GenBank/DDBJ databases">
        <title>Genomic Encyclopedia of Type Strains, Phase IV (KMG-IV): sequencing the most valuable type-strain genomes for metagenomic binning, comparative biology and taxonomic classification.</title>
        <authorList>
            <person name="Goeker M."/>
        </authorList>
    </citation>
    <scope>NUCLEOTIDE SEQUENCE [LARGE SCALE GENOMIC DNA]</scope>
    <source>
        <strain evidence="3 4">DSM 26725</strain>
    </source>
</reference>
<gene>
    <name evidence="3" type="ORF">DFR46_0959</name>
</gene>
<feature type="domain" description="Deacetylase PdaC" evidence="2">
    <location>
        <begin position="57"/>
        <end position="123"/>
    </location>
</feature>
<evidence type="ECO:0000313" key="3">
    <source>
        <dbReference type="EMBL" id="RED15950.1"/>
    </source>
</evidence>
<accession>A0A3D9FDP3</accession>
<dbReference type="EMBL" id="QRDP01000004">
    <property type="protein sequence ID" value="RED15950.1"/>
    <property type="molecule type" value="Genomic_DNA"/>
</dbReference>